<sequence>MTPVPTWRLALAFAALSAVVVVVSPPTAGATFGLLLGGNLVVVVLAVADFLVTPRPSRVELRRVLPATVTQGVEVPLVWRLTNPARRRVRLTLSDELPPSLRPANRRATVTVAANATVEVRTRIEPVRRGRLELGSVGLRLRGPLGLLSRQERVELPGDVRVYPPFRSRAEAELKINQARSQQLGLRTTKGLGAGTDFESLREYGVNDDFRRIDWRATARMGKPIVRTYRIERNQNVVVLLDNGRVMAGKVAGVPRVEHAMDAAMMLAAVSTGVGDRCGLVTFDTEVRSVVAASGRTDQAMRMTEAMYALKPALAESDYAGAFATTVARFRRRALLVVLTDLVEQAVLEALIPAMPLITRTHLVLVGGVQDPEVLAWSQEKPADLEEAYRKTAALAALAERERAARRLRALGARVVDAPVGRLSGRLADAYLGLKSRGAL</sequence>
<feature type="domain" description="DUF58" evidence="2">
    <location>
        <begin position="201"/>
        <end position="371"/>
    </location>
</feature>
<organism evidence="3 4">
    <name type="scientific">Candidatus Neomicrothrix subdominans</name>
    <dbReference type="NCBI Taxonomy" id="2954438"/>
    <lineage>
        <taxon>Bacteria</taxon>
        <taxon>Bacillati</taxon>
        <taxon>Actinomycetota</taxon>
        <taxon>Acidimicrobiia</taxon>
        <taxon>Acidimicrobiales</taxon>
        <taxon>Microthrixaceae</taxon>
        <taxon>Candidatus Neomicrothrix</taxon>
    </lineage>
</organism>
<protein>
    <submittedName>
        <fullName evidence="3">DUF58 domain-containing protein</fullName>
    </submittedName>
</protein>
<accession>A0A936TBZ5</accession>
<reference evidence="3 4" key="1">
    <citation type="submission" date="2020-10" db="EMBL/GenBank/DDBJ databases">
        <title>Connecting structure to function with the recovery of over 1000 high-quality activated sludge metagenome-assembled genomes encoding full-length rRNA genes using long-read sequencing.</title>
        <authorList>
            <person name="Singleton C.M."/>
            <person name="Petriglieri F."/>
            <person name="Kristensen J.M."/>
            <person name="Kirkegaard R.H."/>
            <person name="Michaelsen T.Y."/>
            <person name="Andersen M.H."/>
            <person name="Karst S.M."/>
            <person name="Dueholm M.S."/>
            <person name="Nielsen P.H."/>
            <person name="Albertsen M."/>
        </authorList>
    </citation>
    <scope>NUCLEOTIDE SEQUENCE [LARGE SCALE GENOMIC DNA]</scope>
    <source>
        <strain evidence="3">Lyne_18-Q3-R50-59_MAXAC.006</strain>
    </source>
</reference>
<dbReference type="Proteomes" id="UP000727993">
    <property type="component" value="Unassembled WGS sequence"/>
</dbReference>
<keyword evidence="1" id="KW-0472">Membrane</keyword>
<dbReference type="EMBL" id="JADJZA010000001">
    <property type="protein sequence ID" value="MBK9295931.1"/>
    <property type="molecule type" value="Genomic_DNA"/>
</dbReference>
<evidence type="ECO:0000259" key="2">
    <source>
        <dbReference type="Pfam" id="PF01882"/>
    </source>
</evidence>
<proteinExistence type="predicted"/>
<dbReference type="SUPFAM" id="SSF53300">
    <property type="entry name" value="vWA-like"/>
    <property type="match status" value="1"/>
</dbReference>
<keyword evidence="1" id="KW-0812">Transmembrane</keyword>
<gene>
    <name evidence="3" type="ORF">IPN02_03460</name>
</gene>
<feature type="transmembrane region" description="Helical" evidence="1">
    <location>
        <begin position="32"/>
        <end position="52"/>
    </location>
</feature>
<dbReference type="AlphaFoldDB" id="A0A936TBZ5"/>
<evidence type="ECO:0000313" key="3">
    <source>
        <dbReference type="EMBL" id="MBK9295931.1"/>
    </source>
</evidence>
<evidence type="ECO:0000256" key="1">
    <source>
        <dbReference type="SAM" id="Phobius"/>
    </source>
</evidence>
<dbReference type="InterPro" id="IPR002881">
    <property type="entry name" value="DUF58"/>
</dbReference>
<evidence type="ECO:0000313" key="4">
    <source>
        <dbReference type="Proteomes" id="UP000727993"/>
    </source>
</evidence>
<dbReference type="InterPro" id="IPR036465">
    <property type="entry name" value="vWFA_dom_sf"/>
</dbReference>
<name>A0A936TBZ5_9ACTN</name>
<dbReference type="Gene3D" id="3.40.50.410">
    <property type="entry name" value="von Willebrand factor, type A domain"/>
    <property type="match status" value="1"/>
</dbReference>
<comment type="caution">
    <text evidence="3">The sequence shown here is derived from an EMBL/GenBank/DDBJ whole genome shotgun (WGS) entry which is preliminary data.</text>
</comment>
<dbReference type="Pfam" id="PF01882">
    <property type="entry name" value="DUF58"/>
    <property type="match status" value="1"/>
</dbReference>
<keyword evidence="1" id="KW-1133">Transmembrane helix</keyword>
<dbReference type="PANTHER" id="PTHR33608:SF3">
    <property type="entry name" value="SLR2013 PROTEIN"/>
    <property type="match status" value="1"/>
</dbReference>
<dbReference type="PANTHER" id="PTHR33608">
    <property type="entry name" value="BLL2464 PROTEIN"/>
    <property type="match status" value="1"/>
</dbReference>